<keyword evidence="14" id="KW-1185">Reference proteome</keyword>
<evidence type="ECO:0000313" key="14">
    <source>
        <dbReference type="Proteomes" id="UP000215902"/>
    </source>
</evidence>
<keyword evidence="4" id="KW-0677">Repeat</keyword>
<dbReference type="GO" id="GO:0005737">
    <property type="term" value="C:cytoplasm"/>
    <property type="evidence" value="ECO:0007669"/>
    <property type="project" value="TreeGrafter"/>
</dbReference>
<feature type="transmembrane region" description="Helical" evidence="10">
    <location>
        <begin position="151"/>
        <end position="171"/>
    </location>
</feature>
<dbReference type="GO" id="GO:0010960">
    <property type="term" value="P:magnesium ion homeostasis"/>
    <property type="evidence" value="ECO:0007669"/>
    <property type="project" value="InterPro"/>
</dbReference>
<dbReference type="SUPFAM" id="SSF54631">
    <property type="entry name" value="CBS-domain pair"/>
    <property type="match status" value="1"/>
</dbReference>
<dbReference type="InterPro" id="IPR046342">
    <property type="entry name" value="CBS_dom_sf"/>
</dbReference>
<evidence type="ECO:0000256" key="7">
    <source>
        <dbReference type="PROSITE-ProRule" id="PRU00703"/>
    </source>
</evidence>
<feature type="transmembrane region" description="Helical" evidence="10">
    <location>
        <begin position="121"/>
        <end position="139"/>
    </location>
</feature>
<evidence type="ECO:0000256" key="1">
    <source>
        <dbReference type="ARBA" id="ARBA00004141"/>
    </source>
</evidence>
<evidence type="ECO:0000256" key="2">
    <source>
        <dbReference type="ARBA" id="ARBA00010484"/>
    </source>
</evidence>
<dbReference type="GO" id="GO:0030026">
    <property type="term" value="P:intracellular manganese ion homeostasis"/>
    <property type="evidence" value="ECO:0007669"/>
    <property type="project" value="TreeGrafter"/>
</dbReference>
<gene>
    <name evidence="13" type="ORF">BOX15_Mlig012029g3</name>
</gene>
<keyword evidence="3 8" id="KW-0812">Transmembrane</keyword>
<dbReference type="GO" id="GO:0016020">
    <property type="term" value="C:membrane"/>
    <property type="evidence" value="ECO:0007669"/>
    <property type="project" value="UniProtKB-SubCell"/>
</dbReference>
<evidence type="ECO:0000256" key="8">
    <source>
        <dbReference type="PROSITE-ProRule" id="PRU01193"/>
    </source>
</evidence>
<dbReference type="InterPro" id="IPR044751">
    <property type="entry name" value="Ion_transp-like_CBS"/>
</dbReference>
<evidence type="ECO:0000313" key="13">
    <source>
        <dbReference type="EMBL" id="PAA78774.1"/>
    </source>
</evidence>
<dbReference type="STRING" id="282301.A0A267G012"/>
<dbReference type="Pfam" id="PF01595">
    <property type="entry name" value="CNNM"/>
    <property type="match status" value="1"/>
</dbReference>
<dbReference type="PROSITE" id="PS51371">
    <property type="entry name" value="CBS"/>
    <property type="match status" value="1"/>
</dbReference>
<proteinExistence type="inferred from homology"/>
<name>A0A267G012_9PLAT</name>
<dbReference type="InterPro" id="IPR000644">
    <property type="entry name" value="CBS_dom"/>
</dbReference>
<dbReference type="Proteomes" id="UP000215902">
    <property type="component" value="Unassembled WGS sequence"/>
</dbReference>
<accession>A0A267G012</accession>
<evidence type="ECO:0000256" key="6">
    <source>
        <dbReference type="ARBA" id="ARBA00023136"/>
    </source>
</evidence>
<dbReference type="PROSITE" id="PS51846">
    <property type="entry name" value="CNNM"/>
    <property type="match status" value="1"/>
</dbReference>
<dbReference type="InterPro" id="IPR002550">
    <property type="entry name" value="CNNM"/>
</dbReference>
<evidence type="ECO:0000259" key="12">
    <source>
        <dbReference type="PROSITE" id="PS51846"/>
    </source>
</evidence>
<evidence type="ECO:0000256" key="9">
    <source>
        <dbReference type="SAM" id="MobiDB-lite"/>
    </source>
</evidence>
<dbReference type="CDD" id="cd04590">
    <property type="entry name" value="CBS_pair_CorC_HlyC_assoc"/>
    <property type="match status" value="1"/>
</dbReference>
<evidence type="ECO:0000256" key="10">
    <source>
        <dbReference type="SAM" id="Phobius"/>
    </source>
</evidence>
<dbReference type="EMBL" id="NIVC01000667">
    <property type="protein sequence ID" value="PAA78774.1"/>
    <property type="molecule type" value="Genomic_DNA"/>
</dbReference>
<keyword evidence="5 8" id="KW-1133">Transmembrane helix</keyword>
<evidence type="ECO:0008006" key="15">
    <source>
        <dbReference type="Google" id="ProtNLM"/>
    </source>
</evidence>
<dbReference type="InterPro" id="IPR045095">
    <property type="entry name" value="ACDP"/>
</dbReference>
<feature type="domain" description="CNNM transmembrane" evidence="12">
    <location>
        <begin position="32"/>
        <end position="210"/>
    </location>
</feature>
<sequence>MGIPLNCTLTAPNELWCNGTEYHEANHILTPEDTWFWIYLGIYTGLVIGAGLMSGLTIGLLSLDPLSLKVLADSGNGSVKKYAKRLLPIIKRHHWLLVTLLLGNAACVEAMPIFLDRVSDPIIAIVVSVTAVLFFGEVIPQALCTKFGLAIGYYCLPLVYIFMALLCPIAFPLSKLLDLLLGANHETVFKKEELKALVGFHGPRVRREGDYLVESGQDPQQAVASQAAVTASSRNIIEDGVAAAQRSVLTFDEVAIIKGALELSSVPAEDACTPIDEVFMLSDSSALTDSVRLKIIANAHSRVPIFHGDNRNDIRGHLLTKMLLIYANKAEVSFARIIADKKCFREMPYVPCQTPLYDLLNVFQQGKSHMAVVFSTETGQVRGIITLENVLERLLMEPIRDEADEIREEIGRNLRARAGTRTGVFTRQMSAAAVGSAGALVRQMASALSAGALAGYVNAPYADRRASEDTRNLISSDESPGAVQRGVTNRSRTFEGGDDTDSLANPASDIQGGFVQSEVVGHVATG</sequence>
<comment type="similarity">
    <text evidence="2">Belongs to the ACDP family.</text>
</comment>
<dbReference type="AlphaFoldDB" id="A0A267G012"/>
<keyword evidence="6 8" id="KW-0472">Membrane</keyword>
<reference evidence="13 14" key="1">
    <citation type="submission" date="2017-06" db="EMBL/GenBank/DDBJ databases">
        <title>A platform for efficient transgenesis in Macrostomum lignano, a flatworm model organism for stem cell research.</title>
        <authorList>
            <person name="Berezikov E."/>
        </authorList>
    </citation>
    <scope>NUCLEOTIDE SEQUENCE [LARGE SCALE GENOMIC DNA]</scope>
    <source>
        <strain evidence="13">DV1</strain>
        <tissue evidence="13">Whole organism</tissue>
    </source>
</reference>
<feature type="domain" description="CBS" evidence="11">
    <location>
        <begin position="343"/>
        <end position="402"/>
    </location>
</feature>
<comment type="caution">
    <text evidence="13">The sequence shown here is derived from an EMBL/GenBank/DDBJ whole genome shotgun (WGS) entry which is preliminary data.</text>
</comment>
<protein>
    <recommendedName>
        <fullName evidence="15">CNNM transmembrane domain-containing protein</fullName>
    </recommendedName>
</protein>
<dbReference type="PANTHER" id="PTHR12064:SF97">
    <property type="entry name" value="METAL TRANSPORTER CNNM-5"/>
    <property type="match status" value="1"/>
</dbReference>
<dbReference type="PANTHER" id="PTHR12064">
    <property type="entry name" value="METAL TRANSPORTER CNNM"/>
    <property type="match status" value="1"/>
</dbReference>
<keyword evidence="7" id="KW-0129">CBS domain</keyword>
<evidence type="ECO:0000256" key="4">
    <source>
        <dbReference type="ARBA" id="ARBA00022737"/>
    </source>
</evidence>
<comment type="subcellular location">
    <subcellularLocation>
        <location evidence="1">Membrane</location>
        <topology evidence="1">Multi-pass membrane protein</topology>
    </subcellularLocation>
</comment>
<feature type="transmembrane region" description="Helical" evidence="10">
    <location>
        <begin position="36"/>
        <end position="61"/>
    </location>
</feature>
<dbReference type="Gene3D" id="3.10.580.10">
    <property type="entry name" value="CBS-domain"/>
    <property type="match status" value="1"/>
</dbReference>
<dbReference type="OrthoDB" id="5353557at2759"/>
<evidence type="ECO:0000256" key="3">
    <source>
        <dbReference type="ARBA" id="ARBA00022692"/>
    </source>
</evidence>
<dbReference type="Pfam" id="PF00571">
    <property type="entry name" value="CBS"/>
    <property type="match status" value="1"/>
</dbReference>
<organism evidence="13 14">
    <name type="scientific">Macrostomum lignano</name>
    <dbReference type="NCBI Taxonomy" id="282301"/>
    <lineage>
        <taxon>Eukaryota</taxon>
        <taxon>Metazoa</taxon>
        <taxon>Spiralia</taxon>
        <taxon>Lophotrochozoa</taxon>
        <taxon>Platyhelminthes</taxon>
        <taxon>Rhabditophora</taxon>
        <taxon>Macrostomorpha</taxon>
        <taxon>Macrostomida</taxon>
        <taxon>Macrostomidae</taxon>
        <taxon>Macrostomum</taxon>
    </lineage>
</organism>
<evidence type="ECO:0000259" key="11">
    <source>
        <dbReference type="PROSITE" id="PS51371"/>
    </source>
</evidence>
<evidence type="ECO:0000256" key="5">
    <source>
        <dbReference type="ARBA" id="ARBA00022989"/>
    </source>
</evidence>
<feature type="region of interest" description="Disordered" evidence="9">
    <location>
        <begin position="468"/>
        <end position="509"/>
    </location>
</feature>